<keyword evidence="1" id="KW-0472">Membrane</keyword>
<dbReference type="EMBL" id="VGIY01000049">
    <property type="protein sequence ID" value="MBM3316859.1"/>
    <property type="molecule type" value="Genomic_DNA"/>
</dbReference>
<sequence length="205" mass="21777">MPVHRETPDEPGGGDPLAEISRAVDRTLWILYAGFAFAVLVYLVLFLLMSVPGAGGPSAGGSDPEAPWPAWRYAFLAAGIASLYASFRLRPALLDPRRLARRVERSDAASLRAESAAGGPGGAPPGRWAHDRAAAAREFVSRVILGHVLLWGILEIPALLGVVDRILGGETGVFIALIAMSAIGLAAHRPDSARTAEILRARFLR</sequence>
<evidence type="ECO:0000313" key="2">
    <source>
        <dbReference type="EMBL" id="MBM3316859.1"/>
    </source>
</evidence>
<accession>A0A938BLB1</accession>
<gene>
    <name evidence="2" type="ORF">FJY75_03305</name>
</gene>
<organism evidence="2 3">
    <name type="scientific">Eiseniibacteriota bacterium</name>
    <dbReference type="NCBI Taxonomy" id="2212470"/>
    <lineage>
        <taxon>Bacteria</taxon>
        <taxon>Candidatus Eiseniibacteriota</taxon>
    </lineage>
</organism>
<keyword evidence="1" id="KW-0812">Transmembrane</keyword>
<evidence type="ECO:0000313" key="3">
    <source>
        <dbReference type="Proteomes" id="UP000748308"/>
    </source>
</evidence>
<feature type="transmembrane region" description="Helical" evidence="1">
    <location>
        <begin position="70"/>
        <end position="89"/>
    </location>
</feature>
<feature type="transmembrane region" description="Helical" evidence="1">
    <location>
        <begin position="139"/>
        <end position="160"/>
    </location>
</feature>
<protein>
    <submittedName>
        <fullName evidence="2">Uncharacterized protein</fullName>
    </submittedName>
</protein>
<dbReference type="AlphaFoldDB" id="A0A938BLB1"/>
<reference evidence="2" key="1">
    <citation type="submission" date="2019-03" db="EMBL/GenBank/DDBJ databases">
        <title>Lake Tanganyika Metagenome-Assembled Genomes (MAGs).</title>
        <authorList>
            <person name="Tran P."/>
        </authorList>
    </citation>
    <scope>NUCLEOTIDE SEQUENCE</scope>
    <source>
        <strain evidence="2">M_DeepCast_400m_m2_100</strain>
    </source>
</reference>
<dbReference type="Proteomes" id="UP000748308">
    <property type="component" value="Unassembled WGS sequence"/>
</dbReference>
<name>A0A938BLB1_UNCEI</name>
<feature type="transmembrane region" description="Helical" evidence="1">
    <location>
        <begin position="166"/>
        <end position="187"/>
    </location>
</feature>
<feature type="transmembrane region" description="Helical" evidence="1">
    <location>
        <begin position="29"/>
        <end position="50"/>
    </location>
</feature>
<proteinExistence type="predicted"/>
<evidence type="ECO:0000256" key="1">
    <source>
        <dbReference type="SAM" id="Phobius"/>
    </source>
</evidence>
<comment type="caution">
    <text evidence="2">The sequence shown here is derived from an EMBL/GenBank/DDBJ whole genome shotgun (WGS) entry which is preliminary data.</text>
</comment>
<keyword evidence="1" id="KW-1133">Transmembrane helix</keyword>